<evidence type="ECO:0000256" key="1">
    <source>
        <dbReference type="PROSITE-ProRule" id="PRU00117"/>
    </source>
</evidence>
<feature type="region of interest" description="Disordered" evidence="2">
    <location>
        <begin position="334"/>
        <end position="358"/>
    </location>
</feature>
<dbReference type="SMART" id="SM00322">
    <property type="entry name" value="KH"/>
    <property type="match status" value="1"/>
</dbReference>
<evidence type="ECO:0000256" key="3">
    <source>
        <dbReference type="SAM" id="Phobius"/>
    </source>
</evidence>
<dbReference type="PANTHER" id="PTHR13360">
    <property type="entry name" value="ACTIVATING SIGNAL COINTEGRATOR 1 COMPLEX SUBUNIT 1"/>
    <property type="match status" value="1"/>
</dbReference>
<keyword evidence="3" id="KW-1133">Transmembrane helix</keyword>
<evidence type="ECO:0000259" key="4">
    <source>
        <dbReference type="SMART" id="SM00322"/>
    </source>
</evidence>
<dbReference type="InterPro" id="IPR004087">
    <property type="entry name" value="KH_dom"/>
</dbReference>
<dbReference type="Pfam" id="PF00013">
    <property type="entry name" value="KH_1"/>
    <property type="match status" value="1"/>
</dbReference>
<dbReference type="InterPro" id="IPR036612">
    <property type="entry name" value="KH_dom_type_1_sf"/>
</dbReference>
<protein>
    <recommendedName>
        <fullName evidence="4">K Homology domain-containing protein</fullName>
    </recommendedName>
</protein>
<dbReference type="GO" id="GO:0006355">
    <property type="term" value="P:regulation of DNA-templated transcription"/>
    <property type="evidence" value="ECO:0007669"/>
    <property type="project" value="TreeGrafter"/>
</dbReference>
<keyword evidence="3" id="KW-0472">Membrane</keyword>
<dbReference type="SUPFAM" id="SSF54791">
    <property type="entry name" value="Eukaryotic type KH-domain (KH-domain type I)"/>
    <property type="match status" value="1"/>
</dbReference>
<comment type="caution">
    <text evidence="5">The sequence shown here is derived from an EMBL/GenBank/DDBJ whole genome shotgun (WGS) entry which is preliminary data.</text>
</comment>
<dbReference type="InterPro" id="IPR004088">
    <property type="entry name" value="KH_dom_type_1"/>
</dbReference>
<dbReference type="Pfam" id="PF10469">
    <property type="entry name" value="AKAP7_NLS"/>
    <property type="match status" value="1"/>
</dbReference>
<dbReference type="EMBL" id="JAKOGI010000201">
    <property type="protein sequence ID" value="KAJ8440009.1"/>
    <property type="molecule type" value="Genomic_DNA"/>
</dbReference>
<feature type="compositionally biased region" description="Basic residues" evidence="2">
    <location>
        <begin position="223"/>
        <end position="246"/>
    </location>
</feature>
<evidence type="ECO:0000256" key="2">
    <source>
        <dbReference type="SAM" id="MobiDB-lite"/>
    </source>
</evidence>
<keyword evidence="6" id="KW-1185">Reference proteome</keyword>
<dbReference type="InterPro" id="IPR019510">
    <property type="entry name" value="AKAP7-like_phosphoesterase"/>
</dbReference>
<dbReference type="Gene3D" id="3.90.1140.10">
    <property type="entry name" value="Cyclic phosphodiesterase"/>
    <property type="match status" value="1"/>
</dbReference>
<feature type="compositionally biased region" description="Polar residues" evidence="2">
    <location>
        <begin position="205"/>
        <end position="218"/>
    </location>
</feature>
<dbReference type="Proteomes" id="UP001153076">
    <property type="component" value="Unassembled WGS sequence"/>
</dbReference>
<dbReference type="PANTHER" id="PTHR13360:SF1">
    <property type="entry name" value="ACTIVATING SIGNAL COINTEGRATOR 1 COMPLEX SUBUNIT 1"/>
    <property type="match status" value="1"/>
</dbReference>
<dbReference type="GO" id="GO:0005634">
    <property type="term" value="C:nucleus"/>
    <property type="evidence" value="ECO:0007669"/>
    <property type="project" value="TreeGrafter"/>
</dbReference>
<dbReference type="GO" id="GO:0003723">
    <property type="term" value="F:RNA binding"/>
    <property type="evidence" value="ECO:0007669"/>
    <property type="project" value="UniProtKB-UniRule"/>
</dbReference>
<organism evidence="5 6">
    <name type="scientific">Carnegiea gigantea</name>
    <dbReference type="NCBI Taxonomy" id="171969"/>
    <lineage>
        <taxon>Eukaryota</taxon>
        <taxon>Viridiplantae</taxon>
        <taxon>Streptophyta</taxon>
        <taxon>Embryophyta</taxon>
        <taxon>Tracheophyta</taxon>
        <taxon>Spermatophyta</taxon>
        <taxon>Magnoliopsida</taxon>
        <taxon>eudicotyledons</taxon>
        <taxon>Gunneridae</taxon>
        <taxon>Pentapetalae</taxon>
        <taxon>Caryophyllales</taxon>
        <taxon>Cactineae</taxon>
        <taxon>Cactaceae</taxon>
        <taxon>Cactoideae</taxon>
        <taxon>Echinocereeae</taxon>
        <taxon>Carnegiea</taxon>
    </lineage>
</organism>
<accession>A0A9Q1QFL0</accession>
<keyword evidence="1" id="KW-0694">RNA-binding</keyword>
<evidence type="ECO:0000313" key="5">
    <source>
        <dbReference type="EMBL" id="KAJ8440009.1"/>
    </source>
</evidence>
<evidence type="ECO:0000313" key="6">
    <source>
        <dbReference type="Proteomes" id="UP001153076"/>
    </source>
</evidence>
<name>A0A9Q1QFL0_9CARY</name>
<keyword evidence="3" id="KW-0812">Transmembrane</keyword>
<sequence length="752" mass="82815">MNVQNHRTPVDLVRDYNIPCQKTTRSKDLGSSDEGEPVPCTNKASGGQFAQTETLPSLLGKRKLLNGFIHLLRRLSCNNVWDRTKETFWFPSKTHFGQQPGGEGGGKGGGTTPCAIITCCRGLLSAPELPKKARLTISSPATVTPARTPPDAIETASHFSSGFRRVETRKRRANLGKTTLLRCARSPATGSPVETSPAVIEKASTRNTSLNQVRNPKNNLDLKRKRGGRPRKKTGRRKFSRRTRKLQPRHTSYKGLLVIILANISILILLDIRKRCVKFGVDGFDHIISSEQERSEGDIIAEPENVAGTEQSENESCIESVVRAIADSTISSSSLRAENEVSEAEETAASPTSTCQDDVVKNAENTLGGATPTSASQDDRAGGTKTILAVSKEKYAISVEIGASVMRFIKGKNGSTQKSIEEDMGVKIKFPSSRKDDSVVIEGDSLNAVSKASEKILAVINEAVKSPSLDYSHFISLPLAVYPELVDKLVRFQTVVLGDNDPNDVAGIADGVSSENNEDEDEVKPEKAPDVAVQLNVDDDTDNVKVALDVPFVGYAPKVSKKSRTLSGIDKSIFIKPKTFHLTILMLKLWNKERVHAAIEVLQRVSSKVMEALENRPLFLRLRGLDLMRGSRTKAHVLYAPVEEIGNEGRLLQVITDAYVEAGLVLEKDIGQKLKLHATLMNTSHSKVHDRKGKWRSIPFDATKIFEQFESEHWGDYRIREAHLSQRFLYDENGYYHCCASMPFPDDPSTSS</sequence>
<dbReference type="AlphaFoldDB" id="A0A9Q1QFL0"/>
<dbReference type="PROSITE" id="PS50084">
    <property type="entry name" value="KH_TYPE_1"/>
    <property type="match status" value="1"/>
</dbReference>
<dbReference type="SUPFAM" id="SSF55144">
    <property type="entry name" value="LigT-like"/>
    <property type="match status" value="1"/>
</dbReference>
<dbReference type="Gene3D" id="3.30.1370.10">
    <property type="entry name" value="K Homology domain, type 1"/>
    <property type="match status" value="1"/>
</dbReference>
<feature type="domain" description="K Homology" evidence="4">
    <location>
        <begin position="393"/>
        <end position="461"/>
    </location>
</feature>
<gene>
    <name evidence="5" type="ORF">Cgig2_020497</name>
</gene>
<dbReference type="InterPro" id="IPR009210">
    <property type="entry name" value="ASCC1"/>
</dbReference>
<feature type="region of interest" description="Disordered" evidence="2">
    <location>
        <begin position="23"/>
        <end position="47"/>
    </location>
</feature>
<dbReference type="OrthoDB" id="277832at2759"/>
<proteinExistence type="predicted"/>
<feature type="region of interest" description="Disordered" evidence="2">
    <location>
        <begin position="185"/>
        <end position="246"/>
    </location>
</feature>
<dbReference type="InterPro" id="IPR009097">
    <property type="entry name" value="Cyclic_Pdiesterase"/>
</dbReference>
<feature type="transmembrane region" description="Helical" evidence="3">
    <location>
        <begin position="251"/>
        <end position="270"/>
    </location>
</feature>
<reference evidence="5" key="1">
    <citation type="submission" date="2022-04" db="EMBL/GenBank/DDBJ databases">
        <title>Carnegiea gigantea Genome sequencing and assembly v2.</title>
        <authorList>
            <person name="Copetti D."/>
            <person name="Sanderson M.J."/>
            <person name="Burquez A."/>
            <person name="Wojciechowski M.F."/>
        </authorList>
    </citation>
    <scope>NUCLEOTIDE SEQUENCE</scope>
    <source>
        <strain evidence="5">SGP5-SGP5p</strain>
        <tissue evidence="5">Aerial part</tissue>
    </source>
</reference>
<dbReference type="GO" id="GO:0006307">
    <property type="term" value="P:DNA alkylation repair"/>
    <property type="evidence" value="ECO:0007669"/>
    <property type="project" value="InterPro"/>
</dbReference>